<protein>
    <submittedName>
        <fullName evidence="1">Uncharacterized protein</fullName>
    </submittedName>
</protein>
<proteinExistence type="predicted"/>
<organism evidence="1 2">
    <name type="scientific">Mycoplasma parvum str. Indiana</name>
    <dbReference type="NCBI Taxonomy" id="1403316"/>
    <lineage>
        <taxon>Bacteria</taxon>
        <taxon>Bacillati</taxon>
        <taxon>Mycoplasmatota</taxon>
        <taxon>Mollicutes</taxon>
        <taxon>Mycoplasmataceae</taxon>
        <taxon>Mycoplasma</taxon>
    </lineage>
</organism>
<evidence type="ECO:0000313" key="2">
    <source>
        <dbReference type="Proteomes" id="UP000017119"/>
    </source>
</evidence>
<keyword evidence="2" id="KW-1185">Reference proteome</keyword>
<gene>
    <name evidence="1" type="ORF">PRV_01920</name>
</gene>
<dbReference type="STRING" id="1403316.PRV_01920"/>
<sequence length="405" mass="46996">MMKKNLCLGIVGCPAGLYVGSTNLKQDLNIGESKDLGTNEIDSIEKIWKNQQKTILINKDTKITVTQLDDGKYGKKVKVGINCMNGDLIGWGNNFWAGGENEKLKNEKMKKEWNAFKNTFEAGIKGYLNLIFGCNYREAIESADSGEWYNKEILGNSREDIARVGIVSRMKNPTVNNINENQSNERESERNKFEDIWNNIFGGRTPFVADKKTSITNTVIEVWVHKRDEFKVWWNENKIQPLIRRSIARSLIKIILGAKWCTKKNWNLEKCEQESNYQANQNLSREGFQENEYKEFRLDGQYGFTWNPGNNGRGKPDWTWQKLKEWTKGSQEWWKNVRDYLGQISNSAFFYSSNKNLAKVLVTEIFKEIVGQQRFEAIKFQKRDENCKIGRNGLICFGNGLVWRK</sequence>
<dbReference type="Proteomes" id="UP000017119">
    <property type="component" value="Chromosome"/>
</dbReference>
<reference evidence="1 2" key="1">
    <citation type="journal article" date="2013" name="Genome Announc.">
        <title>Genome Sequence of Mycoplasma parvum (Formerly Eperythrozoon parvum), a Diminutive Hemoplasma of the Pig.</title>
        <authorList>
            <person name="do Nascimento N.C."/>
            <person name="Dos Santos A.P."/>
            <person name="Chu Y."/>
            <person name="Guimaraes A.M."/>
            <person name="Pagliaro A."/>
            <person name="Messick J.B."/>
        </authorList>
    </citation>
    <scope>NUCLEOTIDE SEQUENCE [LARGE SCALE GENOMIC DNA]</scope>
    <source>
        <strain evidence="1 2">Indiana</strain>
    </source>
</reference>
<evidence type="ECO:0000313" key="1">
    <source>
        <dbReference type="EMBL" id="AGX89122.1"/>
    </source>
</evidence>
<dbReference type="HOGENOM" id="CLU_068041_0_0_14"/>
<dbReference type="EMBL" id="CP006771">
    <property type="protein sequence ID" value="AGX89122.1"/>
    <property type="molecule type" value="Genomic_DNA"/>
</dbReference>
<dbReference type="RefSeq" id="WP_022769897.1">
    <property type="nucleotide sequence ID" value="NC_022575.1"/>
</dbReference>
<dbReference type="AlphaFoldDB" id="U5NCG8"/>
<dbReference type="KEGG" id="mpv:PRV_01920"/>
<dbReference type="PATRIC" id="fig|1403316.3.peg.349"/>
<accession>U5NCG8</accession>
<name>U5NCG8_9MOLU</name>